<accession>F2KNN8</accession>
<dbReference type="EMBL" id="CP002588">
    <property type="protein sequence ID" value="AEA46266.1"/>
    <property type="molecule type" value="Genomic_DNA"/>
</dbReference>
<dbReference type="GO" id="GO:0005524">
    <property type="term" value="F:ATP binding"/>
    <property type="evidence" value="ECO:0007669"/>
    <property type="project" value="UniProtKB-KW"/>
</dbReference>
<dbReference type="EC" id="2.7.1.78" evidence="2"/>
<evidence type="ECO:0000313" key="12">
    <source>
        <dbReference type="Proteomes" id="UP000008136"/>
    </source>
</evidence>
<dbReference type="PANTHER" id="PTHR12755">
    <property type="entry name" value="CLEAVAGE/POLYADENYLATION FACTOR IA SUBUNIT CLP1P"/>
    <property type="match status" value="1"/>
</dbReference>
<dbReference type="AlphaFoldDB" id="F2KNN8"/>
<dbReference type="Proteomes" id="UP000008136">
    <property type="component" value="Chromosome"/>
</dbReference>
<keyword evidence="12" id="KW-1185">Reference proteome</keyword>
<dbReference type="Gene3D" id="3.40.50.300">
    <property type="entry name" value="P-loop containing nucleotide triphosphate hydrolases"/>
    <property type="match status" value="1"/>
</dbReference>
<dbReference type="eggNOG" id="arCOG04127">
    <property type="taxonomic scope" value="Archaea"/>
</dbReference>
<dbReference type="InterPro" id="IPR045116">
    <property type="entry name" value="Clp1/Grc3"/>
</dbReference>
<gene>
    <name evidence="11" type="ordered locus">Arcve_0229</name>
</gene>
<dbReference type="Pfam" id="PF16575">
    <property type="entry name" value="CLP1_P"/>
    <property type="match status" value="1"/>
</dbReference>
<evidence type="ECO:0000256" key="1">
    <source>
        <dbReference type="ARBA" id="ARBA00001968"/>
    </source>
</evidence>
<dbReference type="GO" id="GO:0046404">
    <property type="term" value="F:ATP-dependent polydeoxyribonucleotide 5'-hydroxyl-kinase activity"/>
    <property type="evidence" value="ECO:0007669"/>
    <property type="project" value="RHEA"/>
</dbReference>
<dbReference type="GO" id="GO:0051736">
    <property type="term" value="F:ATP-dependent polyribonucleotide 5'-hydroxyl-kinase activity"/>
    <property type="evidence" value="ECO:0007669"/>
    <property type="project" value="RHEA"/>
</dbReference>
<dbReference type="PANTHER" id="PTHR12755:SF3">
    <property type="entry name" value="POLYNUCLEOTIDE 5'-HYDROXYL-KINASE NOL9"/>
    <property type="match status" value="1"/>
</dbReference>
<dbReference type="GO" id="GO:0006396">
    <property type="term" value="P:RNA processing"/>
    <property type="evidence" value="ECO:0007669"/>
    <property type="project" value="InterPro"/>
</dbReference>
<evidence type="ECO:0000256" key="3">
    <source>
        <dbReference type="ARBA" id="ARBA00022679"/>
    </source>
</evidence>
<keyword evidence="5 11" id="KW-0418">Kinase</keyword>
<comment type="function">
    <text evidence="7">Polynucleotide kinase that can phosphorylate the 5'-hydroxyl groups of both single-stranded RNA (ssRNA) and single-stranded DNA (ssDNA). Exhibits a strong preference for ssRNA.</text>
</comment>
<dbReference type="HOGENOM" id="CLU_051301_0_1_2"/>
<dbReference type="RefSeq" id="WP_013682942.1">
    <property type="nucleotide sequence ID" value="NC_015320.1"/>
</dbReference>
<comment type="catalytic activity">
    <reaction evidence="8">
        <text>a 5'-end dephospho-ribonucleoside-RNA + ATP = a 5'-end 5'-phospho-ribonucleoside-RNA + ADP + H(+)</text>
        <dbReference type="Rhea" id="RHEA:54580"/>
        <dbReference type="Rhea" id="RHEA-COMP:13936"/>
        <dbReference type="Rhea" id="RHEA-COMP:15179"/>
        <dbReference type="ChEBI" id="CHEBI:15378"/>
        <dbReference type="ChEBI" id="CHEBI:30616"/>
        <dbReference type="ChEBI" id="CHEBI:138282"/>
        <dbReference type="ChEBI" id="CHEBI:138284"/>
        <dbReference type="ChEBI" id="CHEBI:456216"/>
        <dbReference type="EC" id="2.7.1.78"/>
    </reaction>
</comment>
<dbReference type="GeneID" id="10393323"/>
<keyword evidence="4" id="KW-0547">Nucleotide-binding</keyword>
<evidence type="ECO:0000256" key="9">
    <source>
        <dbReference type="ARBA" id="ARBA00044673"/>
    </source>
</evidence>
<dbReference type="SUPFAM" id="SSF52540">
    <property type="entry name" value="P-loop containing nucleoside triphosphate hydrolases"/>
    <property type="match status" value="1"/>
</dbReference>
<evidence type="ECO:0000256" key="5">
    <source>
        <dbReference type="ARBA" id="ARBA00022777"/>
    </source>
</evidence>
<organism evidence="11 12">
    <name type="scientific">Archaeoglobus veneficus (strain DSM 11195 / SNP6)</name>
    <dbReference type="NCBI Taxonomy" id="693661"/>
    <lineage>
        <taxon>Archaea</taxon>
        <taxon>Methanobacteriati</taxon>
        <taxon>Methanobacteriota</taxon>
        <taxon>Archaeoglobi</taxon>
        <taxon>Archaeoglobales</taxon>
        <taxon>Archaeoglobaceae</taxon>
        <taxon>Archaeoglobus</taxon>
    </lineage>
</organism>
<keyword evidence="3 11" id="KW-0808">Transferase</keyword>
<sequence length="391" mass="43560">MLVRDSDVTLLLEGKAEVVEGYAEVFGCPVKEIEAKNLTPLYLREGAVKIEGKYIPVKGSTIPESWEKVVEEIKSSGWRKILLFGETDTGKSSFAVWLVNKLDGKTCVIDADIGQADIGHPAAMGIGIAEKCASLSEIPMLDGFFVGSTSPMGREARCLRGFAKLAAVAKEINADWIIVDTTGWTRGRKARNYKLAKIEIFRPDVIVCLGEIPYYLEEFNTITVETFVPKKRSRELRGAIRSERYARWLEGANVVSLSVKDVKLRNTTLFKGRRVSDDFIREILDTVLFAETGPDFLNVCVLEEGELGVEALKALREVYGVEDVSIFTPKSFEDLVVGVYSDNKYEGLGLLKRIDFDSGKIDILTRAKSIRAIEFGEFRLEKGREVLARVP</sequence>
<evidence type="ECO:0000256" key="4">
    <source>
        <dbReference type="ARBA" id="ARBA00022741"/>
    </source>
</evidence>
<feature type="domain" description="Clp1 P-loop" evidence="10">
    <location>
        <begin position="85"/>
        <end position="247"/>
    </location>
</feature>
<evidence type="ECO:0000259" key="10">
    <source>
        <dbReference type="Pfam" id="PF16575"/>
    </source>
</evidence>
<evidence type="ECO:0000313" key="11">
    <source>
        <dbReference type="EMBL" id="AEA46266.1"/>
    </source>
</evidence>
<comment type="catalytic activity">
    <reaction evidence="9">
        <text>a 5'-end dephospho-2'-deoxyribonucleoside-DNA + ATP = a 5'-end 5'-phospho-2'-deoxyribonucleoside-DNA + ADP + H(+)</text>
        <dbReference type="Rhea" id="RHEA:15669"/>
        <dbReference type="Rhea" id="RHEA-COMP:13180"/>
        <dbReference type="Rhea" id="RHEA-COMP:13184"/>
        <dbReference type="ChEBI" id="CHEBI:15378"/>
        <dbReference type="ChEBI" id="CHEBI:30616"/>
        <dbReference type="ChEBI" id="CHEBI:136412"/>
        <dbReference type="ChEBI" id="CHEBI:136416"/>
        <dbReference type="ChEBI" id="CHEBI:456216"/>
        <dbReference type="EC" id="2.7.1.78"/>
    </reaction>
</comment>
<name>F2KNN8_ARCVS</name>
<proteinExistence type="predicted"/>
<dbReference type="OrthoDB" id="359472at2157"/>
<dbReference type="InterPro" id="IPR027417">
    <property type="entry name" value="P-loop_NTPase"/>
</dbReference>
<evidence type="ECO:0000256" key="6">
    <source>
        <dbReference type="ARBA" id="ARBA00022840"/>
    </source>
</evidence>
<evidence type="ECO:0000256" key="8">
    <source>
        <dbReference type="ARBA" id="ARBA00044641"/>
    </source>
</evidence>
<dbReference type="InterPro" id="IPR032319">
    <property type="entry name" value="CLP1_P"/>
</dbReference>
<evidence type="ECO:0000256" key="2">
    <source>
        <dbReference type="ARBA" id="ARBA00012157"/>
    </source>
</evidence>
<comment type="cofactor">
    <cofactor evidence="1">
        <name>a divalent metal cation</name>
        <dbReference type="ChEBI" id="CHEBI:60240"/>
    </cofactor>
</comment>
<dbReference type="STRING" id="693661.Arcve_0229"/>
<keyword evidence="6" id="KW-0067">ATP-binding</keyword>
<dbReference type="KEGG" id="ave:Arcve_0229"/>
<evidence type="ECO:0000256" key="7">
    <source>
        <dbReference type="ARBA" id="ARBA00024737"/>
    </source>
</evidence>
<protein>
    <recommendedName>
        <fullName evidence="2">polynucleotide 5'-hydroxyl-kinase</fullName>
        <ecNumber evidence="2">2.7.1.78</ecNumber>
    </recommendedName>
</protein>
<reference evidence="11 12" key="1">
    <citation type="submission" date="2011-03" db="EMBL/GenBank/DDBJ databases">
        <title>The complete genome of Archaeoglobus veneficus SNP6.</title>
        <authorList>
            <consortium name="US DOE Joint Genome Institute (JGI-PGF)"/>
            <person name="Lucas S."/>
            <person name="Copeland A."/>
            <person name="Lapidus A."/>
            <person name="Bruce D."/>
            <person name="Goodwin L."/>
            <person name="Pitluck S."/>
            <person name="Kyrpides N."/>
            <person name="Mavromatis K."/>
            <person name="Pagani I."/>
            <person name="Ivanova N."/>
            <person name="Mikhailova N."/>
            <person name="Lu M."/>
            <person name="Detter J.C."/>
            <person name="Tapia R."/>
            <person name="Han C."/>
            <person name="Land M."/>
            <person name="Hauser L."/>
            <person name="Markowitz V."/>
            <person name="Cheng J.-F."/>
            <person name="Hugenholtz P."/>
            <person name="Woyke T."/>
            <person name="Wu D."/>
            <person name="Spring S."/>
            <person name="Brambilla E."/>
            <person name="Klenk H.-P."/>
            <person name="Eisen J.A."/>
        </authorList>
    </citation>
    <scope>NUCLEOTIDE SEQUENCE [LARGE SCALE GENOMIC DNA]</scope>
    <source>
        <strain>SNP6</strain>
    </source>
</reference>